<evidence type="ECO:0000259" key="3">
    <source>
        <dbReference type="Pfam" id="PF00005"/>
    </source>
</evidence>
<dbReference type="HOGENOM" id="CLU_000604_1_22_6"/>
<dbReference type="PANTHER" id="PTHR24220">
    <property type="entry name" value="IMPORT ATP-BINDING PROTEIN"/>
    <property type="match status" value="1"/>
</dbReference>
<proteinExistence type="predicted"/>
<dbReference type="GO" id="GO:0016887">
    <property type="term" value="F:ATP hydrolysis activity"/>
    <property type="evidence" value="ECO:0007669"/>
    <property type="project" value="InterPro"/>
</dbReference>
<evidence type="ECO:0000256" key="2">
    <source>
        <dbReference type="ARBA" id="ARBA00022840"/>
    </source>
</evidence>
<dbReference type="InterPro" id="IPR017871">
    <property type="entry name" value="ABC_transporter-like_CS"/>
</dbReference>
<dbReference type="SUPFAM" id="SSF52540">
    <property type="entry name" value="P-loop containing nucleoside triphosphate hydrolases"/>
    <property type="match status" value="1"/>
</dbReference>
<name>I1YL27_METFJ</name>
<evidence type="ECO:0000313" key="4">
    <source>
        <dbReference type="EMBL" id="AFJ03620.1"/>
    </source>
</evidence>
<keyword evidence="5" id="KW-1185">Reference proteome</keyword>
<dbReference type="AlphaFoldDB" id="I1YL27"/>
<feature type="domain" description="ABC transporter" evidence="3">
    <location>
        <begin position="2"/>
        <end position="125"/>
    </location>
</feature>
<evidence type="ECO:0000313" key="5">
    <source>
        <dbReference type="Proteomes" id="UP000009145"/>
    </source>
</evidence>
<dbReference type="PATRIC" id="fig|754477.3.peg.2453"/>
<dbReference type="eggNOG" id="COG1136">
    <property type="taxonomic scope" value="Bacteria"/>
</dbReference>
<dbReference type="InterPro" id="IPR003439">
    <property type="entry name" value="ABC_transporter-like_ATP-bd"/>
</dbReference>
<dbReference type="KEGG" id="mec:Q7C_2495"/>
<keyword evidence="2 4" id="KW-0067">ATP-binding</keyword>
<dbReference type="GO" id="GO:0005886">
    <property type="term" value="C:plasma membrane"/>
    <property type="evidence" value="ECO:0007669"/>
    <property type="project" value="TreeGrafter"/>
</dbReference>
<accession>I1YL27</accession>
<dbReference type="GO" id="GO:0005524">
    <property type="term" value="F:ATP binding"/>
    <property type="evidence" value="ECO:0007669"/>
    <property type="project" value="UniProtKB-KW"/>
</dbReference>
<dbReference type="Gene3D" id="3.40.50.300">
    <property type="entry name" value="P-loop containing nucleotide triphosphate hydrolases"/>
    <property type="match status" value="1"/>
</dbReference>
<protein>
    <submittedName>
        <fullName evidence="4">ABC transporter, ATP-binding protein</fullName>
    </submittedName>
</protein>
<dbReference type="PANTHER" id="PTHR24220:SF611">
    <property type="entry name" value="ATP-BINDING COMPONENT OF ABC TRANSPORTER-RELATED"/>
    <property type="match status" value="1"/>
</dbReference>
<reference evidence="4 5" key="1">
    <citation type="journal article" date="2012" name="J. Bacteriol.">
        <title>Complete genome sequences of Methylophaga sp. strain JAM1 and Methylophaga sp. strain JAM7.</title>
        <authorList>
            <person name="Villeneuve C."/>
            <person name="Martineau C."/>
            <person name="Mauffrey F."/>
            <person name="Villemur R."/>
        </authorList>
    </citation>
    <scope>NUCLEOTIDE SEQUENCE [LARGE SCALE GENOMIC DNA]</scope>
    <source>
        <strain evidence="4 5">JAM7</strain>
    </source>
</reference>
<gene>
    <name evidence="4" type="ordered locus">Q7C_2495</name>
</gene>
<organism evidence="4 5">
    <name type="scientific">Methylophaga frappieri (strain ATCC BAA-2434 / DSM 25690 / JAM7)</name>
    <dbReference type="NCBI Taxonomy" id="754477"/>
    <lineage>
        <taxon>Bacteria</taxon>
        <taxon>Pseudomonadati</taxon>
        <taxon>Pseudomonadota</taxon>
        <taxon>Gammaproteobacteria</taxon>
        <taxon>Thiotrichales</taxon>
        <taxon>Piscirickettsiaceae</taxon>
        <taxon>Methylophaga</taxon>
    </lineage>
</organism>
<dbReference type="Proteomes" id="UP000009145">
    <property type="component" value="Chromosome"/>
</dbReference>
<dbReference type="GO" id="GO:0022857">
    <property type="term" value="F:transmembrane transporter activity"/>
    <property type="evidence" value="ECO:0007669"/>
    <property type="project" value="TreeGrafter"/>
</dbReference>
<dbReference type="Pfam" id="PF00005">
    <property type="entry name" value="ABC_tran"/>
    <property type="match status" value="1"/>
</dbReference>
<dbReference type="InterPro" id="IPR015854">
    <property type="entry name" value="ABC_transpr_LolD-like"/>
</dbReference>
<dbReference type="PROSITE" id="PS00211">
    <property type="entry name" value="ABC_TRANSPORTER_1"/>
    <property type="match status" value="1"/>
</dbReference>
<dbReference type="EMBL" id="CP003380">
    <property type="protein sequence ID" value="AFJ03620.1"/>
    <property type="molecule type" value="Genomic_DNA"/>
</dbReference>
<keyword evidence="1" id="KW-0547">Nucleotide-binding</keyword>
<evidence type="ECO:0000256" key="1">
    <source>
        <dbReference type="ARBA" id="ARBA00022741"/>
    </source>
</evidence>
<dbReference type="STRING" id="754477.Q7C_2495"/>
<dbReference type="InterPro" id="IPR027417">
    <property type="entry name" value="P-loop_NTPase"/>
</dbReference>
<sequence length="177" mass="19858" precursor="true">MLGLIAGLIIPTHGDIEIAGTHINALSGHHRDAFRRRHIGMVFQRFNLIPYLSVLDNLRLVGHFSEQSASQWQHRAVTLLENLGLNGDLLQRQAAALSVGQQQRVAIARAMLNQPALLLVDEPTSALDKQHRDQFMSLLMQQLETTDTALVFVSHDETLAGYFHTPISMTQFQSEWV</sequence>